<dbReference type="Proteomes" id="UP000324575">
    <property type="component" value="Unassembled WGS sequence"/>
</dbReference>
<sequence length="163" mass="19000">MDKVVIREITTNELSILEDLLYESVYQPDETNLVPREVVNIPQIRVYIDKFGQKEDDYCLVADLDNQIIGGVWIRILADEIKGYGNVDNQTPEFAISLFKEYRNCGIGTQLMQKMIAYLTEQDYYQTSLSVQKENYAVKMYRKLGFEIISENSEDYVMLLKLN</sequence>
<dbReference type="PROSITE" id="PS51186">
    <property type="entry name" value="GNAT"/>
    <property type="match status" value="1"/>
</dbReference>
<dbReference type="AlphaFoldDB" id="A0A5M8NZX8"/>
<name>A0A5M8NZX8_9BACT</name>
<dbReference type="PANTHER" id="PTHR43617:SF34">
    <property type="entry name" value="PUTATIVE-RELATED"/>
    <property type="match status" value="1"/>
</dbReference>
<gene>
    <name evidence="2" type="ORF">EZS26_002036</name>
</gene>
<dbReference type="SUPFAM" id="SSF55729">
    <property type="entry name" value="Acyl-CoA N-acyltransferases (Nat)"/>
    <property type="match status" value="1"/>
</dbReference>
<accession>A0A5M8NZX8</accession>
<dbReference type="EMBL" id="SNRX01000014">
    <property type="protein sequence ID" value="KAA6301727.1"/>
    <property type="molecule type" value="Genomic_DNA"/>
</dbReference>
<dbReference type="InterPro" id="IPR016181">
    <property type="entry name" value="Acyl_CoA_acyltransferase"/>
</dbReference>
<dbReference type="InterPro" id="IPR000182">
    <property type="entry name" value="GNAT_dom"/>
</dbReference>
<evidence type="ECO:0000259" key="1">
    <source>
        <dbReference type="PROSITE" id="PS51186"/>
    </source>
</evidence>
<protein>
    <submittedName>
        <fullName evidence="2">Mycothiol acetyltransferase</fullName>
        <ecNumber evidence="2">2.3.1.189</ecNumber>
    </submittedName>
</protein>
<feature type="domain" description="N-acetyltransferase" evidence="1">
    <location>
        <begin position="4"/>
        <end position="163"/>
    </location>
</feature>
<keyword evidence="2" id="KW-0012">Acyltransferase</keyword>
<dbReference type="GO" id="GO:0035447">
    <property type="term" value="F:mycothiol synthase activity"/>
    <property type="evidence" value="ECO:0007669"/>
    <property type="project" value="UniProtKB-EC"/>
</dbReference>
<evidence type="ECO:0000313" key="2">
    <source>
        <dbReference type="EMBL" id="KAA6301727.1"/>
    </source>
</evidence>
<proteinExistence type="predicted"/>
<organism evidence="2 3">
    <name type="scientific">Candidatus Ordinivivax streblomastigis</name>
    <dbReference type="NCBI Taxonomy" id="2540710"/>
    <lineage>
        <taxon>Bacteria</taxon>
        <taxon>Pseudomonadati</taxon>
        <taxon>Bacteroidota</taxon>
        <taxon>Bacteroidia</taxon>
        <taxon>Bacteroidales</taxon>
        <taxon>Candidatus Ordinivivax</taxon>
    </lineage>
</organism>
<dbReference type="Gene3D" id="3.40.630.30">
    <property type="match status" value="1"/>
</dbReference>
<keyword evidence="2" id="KW-0808">Transferase</keyword>
<reference evidence="2 3" key="1">
    <citation type="submission" date="2019-03" db="EMBL/GenBank/DDBJ databases">
        <title>Single cell metagenomics reveals metabolic interactions within the superorganism composed of flagellate Streblomastix strix and complex community of Bacteroidetes bacteria on its surface.</title>
        <authorList>
            <person name="Treitli S.C."/>
            <person name="Kolisko M."/>
            <person name="Husnik F."/>
            <person name="Keeling P."/>
            <person name="Hampl V."/>
        </authorList>
    </citation>
    <scope>NUCLEOTIDE SEQUENCE [LARGE SCALE GENOMIC DNA]</scope>
    <source>
        <strain evidence="2">St1</strain>
    </source>
</reference>
<dbReference type="CDD" id="cd04301">
    <property type="entry name" value="NAT_SF"/>
    <property type="match status" value="1"/>
</dbReference>
<dbReference type="EC" id="2.3.1.189" evidence="2"/>
<comment type="caution">
    <text evidence="2">The sequence shown here is derived from an EMBL/GenBank/DDBJ whole genome shotgun (WGS) entry which is preliminary data.</text>
</comment>
<dbReference type="PANTHER" id="PTHR43617">
    <property type="entry name" value="L-AMINO ACID N-ACETYLTRANSFERASE"/>
    <property type="match status" value="1"/>
</dbReference>
<dbReference type="Pfam" id="PF00583">
    <property type="entry name" value="Acetyltransf_1"/>
    <property type="match status" value="1"/>
</dbReference>
<dbReference type="InterPro" id="IPR050276">
    <property type="entry name" value="MshD_Acetyltransferase"/>
</dbReference>
<evidence type="ECO:0000313" key="3">
    <source>
        <dbReference type="Proteomes" id="UP000324575"/>
    </source>
</evidence>